<dbReference type="GO" id="GO:0007018">
    <property type="term" value="P:microtubule-based movement"/>
    <property type="evidence" value="ECO:0007669"/>
    <property type="project" value="TreeGrafter"/>
</dbReference>
<evidence type="ECO:0000256" key="3">
    <source>
        <dbReference type="ARBA" id="ARBA00009622"/>
    </source>
</evidence>
<name>A0A7E4W809_PANRE</name>
<dbReference type="SUPFAM" id="SSF56366">
    <property type="entry name" value="SMAD MH1 domain"/>
    <property type="match status" value="1"/>
</dbReference>
<dbReference type="InterPro" id="IPR013019">
    <property type="entry name" value="MAD_homology_MH1"/>
</dbReference>
<dbReference type="InterPro" id="IPR002151">
    <property type="entry name" value="Kinesin_light"/>
</dbReference>
<organism evidence="19 20">
    <name type="scientific">Panagrellus redivivus</name>
    <name type="common">Microworm</name>
    <dbReference type="NCBI Taxonomy" id="6233"/>
    <lineage>
        <taxon>Eukaryota</taxon>
        <taxon>Metazoa</taxon>
        <taxon>Ecdysozoa</taxon>
        <taxon>Nematoda</taxon>
        <taxon>Chromadorea</taxon>
        <taxon>Rhabditida</taxon>
        <taxon>Tylenchina</taxon>
        <taxon>Panagrolaimomorpha</taxon>
        <taxon>Panagrolaimoidea</taxon>
        <taxon>Panagrolaimidae</taxon>
        <taxon>Panagrellus</taxon>
    </lineage>
</organism>
<dbReference type="GO" id="GO:0019894">
    <property type="term" value="F:kinesin binding"/>
    <property type="evidence" value="ECO:0007669"/>
    <property type="project" value="TreeGrafter"/>
</dbReference>
<dbReference type="PANTHER" id="PTHR45783:SF3">
    <property type="entry name" value="KINESIN LIGHT CHAIN"/>
    <property type="match status" value="1"/>
</dbReference>
<reference evidence="19" key="1">
    <citation type="journal article" date="2013" name="Genetics">
        <title>The draft genome and transcriptome of Panagrellus redivivus are shaped by the harsh demands of a free-living lifestyle.</title>
        <authorList>
            <person name="Srinivasan J."/>
            <person name="Dillman A.R."/>
            <person name="Macchietto M.G."/>
            <person name="Heikkinen L."/>
            <person name="Lakso M."/>
            <person name="Fracchia K.M."/>
            <person name="Antoshechkin I."/>
            <person name="Mortazavi A."/>
            <person name="Wong G."/>
            <person name="Sternberg P.W."/>
        </authorList>
    </citation>
    <scope>NUCLEOTIDE SEQUENCE [LARGE SCALE GENOMIC DNA]</scope>
    <source>
        <strain evidence="19">MT8872</strain>
    </source>
</reference>
<feature type="region of interest" description="Disordered" evidence="17">
    <location>
        <begin position="1"/>
        <end position="35"/>
    </location>
</feature>
<dbReference type="Gene3D" id="1.25.40.10">
    <property type="entry name" value="Tetratricopeptide repeat domain"/>
    <property type="match status" value="1"/>
</dbReference>
<dbReference type="GO" id="GO:0006355">
    <property type="term" value="P:regulation of DNA-templated transcription"/>
    <property type="evidence" value="ECO:0007669"/>
    <property type="project" value="InterPro"/>
</dbReference>
<evidence type="ECO:0000256" key="5">
    <source>
        <dbReference type="ARBA" id="ARBA00022701"/>
    </source>
</evidence>
<dbReference type="SUPFAM" id="SSF48452">
    <property type="entry name" value="TPR-like"/>
    <property type="match status" value="1"/>
</dbReference>
<evidence type="ECO:0000256" key="8">
    <source>
        <dbReference type="ARBA" id="ARBA00023015"/>
    </source>
</evidence>
<evidence type="ECO:0000256" key="11">
    <source>
        <dbReference type="ARBA" id="ARBA00023175"/>
    </source>
</evidence>
<dbReference type="AlphaFoldDB" id="A0A7E4W809"/>
<evidence type="ECO:0000256" key="7">
    <source>
        <dbReference type="ARBA" id="ARBA00022803"/>
    </source>
</evidence>
<feature type="repeat" description="TPR" evidence="15">
    <location>
        <begin position="452"/>
        <end position="485"/>
    </location>
</feature>
<keyword evidence="10" id="KW-0804">Transcription</keyword>
<dbReference type="InterPro" id="IPR019734">
    <property type="entry name" value="TPR_rpt"/>
</dbReference>
<dbReference type="PANTHER" id="PTHR45783">
    <property type="entry name" value="KINESIN LIGHT CHAIN"/>
    <property type="match status" value="1"/>
</dbReference>
<feature type="domain" description="MH1" evidence="18">
    <location>
        <begin position="42"/>
        <end position="168"/>
    </location>
</feature>
<keyword evidence="4" id="KW-0963">Cytoplasm</keyword>
<feature type="coiled-coil region" evidence="16">
    <location>
        <begin position="279"/>
        <end position="341"/>
    </location>
</feature>
<dbReference type="SMART" id="SM00523">
    <property type="entry name" value="DWA"/>
    <property type="match status" value="1"/>
</dbReference>
<accession>A0A7E4W809</accession>
<dbReference type="CDD" id="cd10492">
    <property type="entry name" value="MH1_SMAD_4"/>
    <property type="match status" value="1"/>
</dbReference>
<dbReference type="Pfam" id="PF13424">
    <property type="entry name" value="TPR_12"/>
    <property type="match status" value="2"/>
</dbReference>
<evidence type="ECO:0000256" key="17">
    <source>
        <dbReference type="SAM" id="MobiDB-lite"/>
    </source>
</evidence>
<dbReference type="PROSITE" id="PS51075">
    <property type="entry name" value="MH1"/>
    <property type="match status" value="1"/>
</dbReference>
<evidence type="ECO:0000259" key="18">
    <source>
        <dbReference type="PROSITE" id="PS51075"/>
    </source>
</evidence>
<dbReference type="GO" id="GO:0005874">
    <property type="term" value="C:microtubule"/>
    <property type="evidence" value="ECO:0007669"/>
    <property type="project" value="UniProtKB-KW"/>
</dbReference>
<keyword evidence="11" id="KW-0505">Motor protein</keyword>
<evidence type="ECO:0000256" key="6">
    <source>
        <dbReference type="ARBA" id="ARBA00022737"/>
    </source>
</evidence>
<keyword evidence="12" id="KW-0206">Cytoskeleton</keyword>
<dbReference type="Gene3D" id="3.90.520.10">
    <property type="entry name" value="SMAD MH1 domain"/>
    <property type="match status" value="1"/>
</dbReference>
<dbReference type="Proteomes" id="UP000492821">
    <property type="component" value="Unassembled WGS sequence"/>
</dbReference>
<dbReference type="FunFam" id="1.25.40.10:FF:000003">
    <property type="entry name" value="kinesin light chain isoform X1"/>
    <property type="match status" value="1"/>
</dbReference>
<dbReference type="WBParaSite" id="Pan_g7523.t1">
    <property type="protein sequence ID" value="Pan_g7523.t1"/>
    <property type="gene ID" value="Pan_g7523"/>
</dbReference>
<dbReference type="GO" id="GO:0005634">
    <property type="term" value="C:nucleus"/>
    <property type="evidence" value="ECO:0007669"/>
    <property type="project" value="UniProtKB-SubCell"/>
</dbReference>
<evidence type="ECO:0000256" key="2">
    <source>
        <dbReference type="ARBA" id="ARBA00004245"/>
    </source>
</evidence>
<keyword evidence="19" id="KW-1185">Reference proteome</keyword>
<dbReference type="InterPro" id="IPR036578">
    <property type="entry name" value="SMAD_MH1_sf"/>
</dbReference>
<evidence type="ECO:0000313" key="20">
    <source>
        <dbReference type="WBParaSite" id="Pan_g7523.t1"/>
    </source>
</evidence>
<proteinExistence type="inferred from homology"/>
<dbReference type="GO" id="GO:0005871">
    <property type="term" value="C:kinesin complex"/>
    <property type="evidence" value="ECO:0007669"/>
    <property type="project" value="InterPro"/>
</dbReference>
<keyword evidence="5" id="KW-0493">Microtubule</keyword>
<comment type="subcellular location">
    <subcellularLocation>
        <location evidence="2">Cytoplasm</location>
        <location evidence="2">Cytoskeleton</location>
    </subcellularLocation>
    <subcellularLocation>
        <location evidence="1">Nucleus</location>
    </subcellularLocation>
</comment>
<comment type="similarity">
    <text evidence="3">Belongs to the kinesin light chain family.</text>
</comment>
<reference evidence="20" key="2">
    <citation type="submission" date="2020-10" db="UniProtKB">
        <authorList>
            <consortium name="WormBaseParasite"/>
        </authorList>
    </citation>
    <scope>IDENTIFICATION</scope>
</reference>
<dbReference type="PRINTS" id="PR00381">
    <property type="entry name" value="KINESINLIGHT"/>
</dbReference>
<evidence type="ECO:0000256" key="1">
    <source>
        <dbReference type="ARBA" id="ARBA00004123"/>
    </source>
</evidence>
<keyword evidence="7 15" id="KW-0802">TPR repeat</keyword>
<keyword evidence="8" id="KW-0805">Transcription regulation</keyword>
<keyword evidence="13" id="KW-0539">Nucleus</keyword>
<evidence type="ECO:0000256" key="14">
    <source>
        <dbReference type="ARBA" id="ARBA00067974"/>
    </source>
</evidence>
<feature type="repeat" description="TPR" evidence="15">
    <location>
        <begin position="578"/>
        <end position="611"/>
    </location>
</feature>
<evidence type="ECO:0000256" key="4">
    <source>
        <dbReference type="ARBA" id="ARBA00022490"/>
    </source>
</evidence>
<dbReference type="GO" id="GO:0005667">
    <property type="term" value="C:transcription regulator complex"/>
    <property type="evidence" value="ECO:0007669"/>
    <property type="project" value="InterPro"/>
</dbReference>
<evidence type="ECO:0000256" key="13">
    <source>
        <dbReference type="ARBA" id="ARBA00023242"/>
    </source>
</evidence>
<evidence type="ECO:0000256" key="12">
    <source>
        <dbReference type="ARBA" id="ARBA00023212"/>
    </source>
</evidence>
<feature type="compositionally biased region" description="Polar residues" evidence="17">
    <location>
        <begin position="25"/>
        <end position="35"/>
    </location>
</feature>
<keyword evidence="6" id="KW-0677">Repeat</keyword>
<dbReference type="InterPro" id="IPR003619">
    <property type="entry name" value="MAD_homology1_Dwarfin-type"/>
</dbReference>
<evidence type="ECO:0000256" key="10">
    <source>
        <dbReference type="ARBA" id="ARBA00023163"/>
    </source>
</evidence>
<dbReference type="SMART" id="SM00028">
    <property type="entry name" value="TPR"/>
    <property type="match status" value="6"/>
</dbReference>
<sequence length="820" mass="91885">MADMMAYHPGPPANEGEMHMDPASGRNSPIPTSADSVGTISSYLTKYVKKKQGVKGEEQEFGRKAVESLIKKLKDKRHELEDFIAAVTSLGATPTGCITIPRTLDGRLQVAGRKGFPHVVYAKTFRWPDLHKNELKHLPICHYGFEMKTDSVCVNPYHYDRVLITDAGVEIGGGHGSADQQQQHVVGQVPPGMGHHGGRKIEEFGKMSGMSQEDILSSTKTVGQGLEALKQEHETIKATLLNTGDSLGPDERTLIEEKSRIIDKNLESIRLGIEEAQVMMSLASHFQQQEAEKQKLKAQVRRLCQENAWLRDELNNTQQSLNQAHQSVAQLEEEKKHLEFMNSIKKYDADQEGDSGKEAMPDMRPSDNTLVELGFGPEEEDEMHGQLSAPTPANAMAASASAGYEIPHRLRTLHNLVIQYASSGRYEVAVPLCRQALEDLEKNHGHDHPDVATMLNILALVYRDQNKYKEAANLLNEALSIREKCFGEDHPAVAATLNNLAVLHGKRGKYKDAEPLCKRALKIRETVLGPEHPDVAKQLNNLALLCQNQGKYDEVEQYYKRSLDIYMKVLGPDDPNVAKTKNNLSSAYLKQGKYKEAEALYKEILNRAHENAFGQITGDNKPIWQVAEDREEKKEDGGIYTENNDWQKALRGENSQAVQTTMKNLGIIYRRQGKYQAAETLEDAILRAKKQQEENDRKSKFSELLGSESMLASRIKMTEANLIDENTHLFSFPFVAAQHAGIILHLDECPNRHGGFDADGFDEYVRPGPNVAVAIRAELQESLPERLWPPIRHAVTGPYSVTVMLLYSTFHKGLYYRLIE</sequence>
<dbReference type="GO" id="GO:0005737">
    <property type="term" value="C:cytoplasm"/>
    <property type="evidence" value="ECO:0007669"/>
    <property type="project" value="TreeGrafter"/>
</dbReference>
<keyword evidence="9 16" id="KW-0175">Coiled coil</keyword>
<protein>
    <recommendedName>
        <fullName evidence="14">Kinesin light chain</fullName>
    </recommendedName>
</protein>
<evidence type="ECO:0000256" key="16">
    <source>
        <dbReference type="SAM" id="Coils"/>
    </source>
</evidence>
<dbReference type="PROSITE" id="PS50005">
    <property type="entry name" value="TPR"/>
    <property type="match status" value="2"/>
</dbReference>
<dbReference type="GO" id="GO:0051239">
    <property type="term" value="P:regulation of multicellular organismal process"/>
    <property type="evidence" value="ECO:0007669"/>
    <property type="project" value="UniProtKB-ARBA"/>
</dbReference>
<evidence type="ECO:0000313" key="19">
    <source>
        <dbReference type="Proteomes" id="UP000492821"/>
    </source>
</evidence>
<dbReference type="Pfam" id="PF13374">
    <property type="entry name" value="TPR_10"/>
    <property type="match status" value="2"/>
</dbReference>
<evidence type="ECO:0000256" key="15">
    <source>
        <dbReference type="PROSITE-ProRule" id="PRU00339"/>
    </source>
</evidence>
<evidence type="ECO:0000256" key="9">
    <source>
        <dbReference type="ARBA" id="ARBA00023054"/>
    </source>
</evidence>
<dbReference type="Pfam" id="PF03165">
    <property type="entry name" value="MH1"/>
    <property type="match status" value="1"/>
</dbReference>
<dbReference type="InterPro" id="IPR011990">
    <property type="entry name" value="TPR-like_helical_dom_sf"/>
</dbReference>